<gene>
    <name evidence="10" type="primary">cseB</name>
    <name evidence="10" type="ORF">GCM10022247_50970</name>
</gene>
<dbReference type="Pfam" id="PF00486">
    <property type="entry name" value="Trans_reg_C"/>
    <property type="match status" value="1"/>
</dbReference>
<dbReference type="PANTHER" id="PTHR48111:SF21">
    <property type="entry name" value="DNA-BINDING DUAL MASTER TRANSCRIPTIONAL REGULATOR RPAA"/>
    <property type="match status" value="1"/>
</dbReference>
<dbReference type="PANTHER" id="PTHR48111">
    <property type="entry name" value="REGULATOR OF RPOS"/>
    <property type="match status" value="1"/>
</dbReference>
<dbReference type="CDD" id="cd17574">
    <property type="entry name" value="REC_OmpR"/>
    <property type="match status" value="1"/>
</dbReference>
<keyword evidence="1 6" id="KW-0597">Phosphoprotein</keyword>
<keyword evidence="2" id="KW-0902">Two-component regulatory system</keyword>
<proteinExistence type="predicted"/>
<dbReference type="NCBIfam" id="NF041733">
    <property type="entry name" value="resp_reg_CseB"/>
    <property type="match status" value="1"/>
</dbReference>
<dbReference type="InterPro" id="IPR016032">
    <property type="entry name" value="Sig_transdc_resp-reg_C-effctor"/>
</dbReference>
<keyword evidence="3" id="KW-0805">Transcription regulation</keyword>
<feature type="DNA-binding region" description="OmpR/PhoB-type" evidence="7">
    <location>
        <begin position="128"/>
        <end position="222"/>
    </location>
</feature>
<dbReference type="InterPro" id="IPR036388">
    <property type="entry name" value="WH-like_DNA-bd_sf"/>
</dbReference>
<dbReference type="PROSITE" id="PS51755">
    <property type="entry name" value="OMPR_PHOB"/>
    <property type="match status" value="1"/>
</dbReference>
<evidence type="ECO:0000256" key="5">
    <source>
        <dbReference type="ARBA" id="ARBA00023163"/>
    </source>
</evidence>
<dbReference type="Gene3D" id="1.10.10.10">
    <property type="entry name" value="Winged helix-like DNA-binding domain superfamily/Winged helix DNA-binding domain"/>
    <property type="match status" value="1"/>
</dbReference>
<dbReference type="SUPFAM" id="SSF46894">
    <property type="entry name" value="C-terminal effector domain of the bipartite response regulators"/>
    <property type="match status" value="1"/>
</dbReference>
<dbReference type="CDD" id="cd00383">
    <property type="entry name" value="trans_reg_C"/>
    <property type="match status" value="1"/>
</dbReference>
<evidence type="ECO:0000256" key="4">
    <source>
        <dbReference type="ARBA" id="ARBA00023125"/>
    </source>
</evidence>
<sequence length="224" mass="24860">MTTHVLLVEDDDVIREATQLSLERDGFRVTVAEDGIAGLAAFRAQRPDVALLDIMLPGINGVSLCRQIRDESPTPVIMLSARADPVDVVLGLEAGADDYVTKPFDSTVLVARIRAVVRRMGRAEQPSAKQLSFGDLEIEKDGLEVRRAGRRLELTPTELRLLLCFAESPGNVLTREVLLEQVWDYQWGGDSRVVDVHVQRLRAKIGQDRIETVRGFGYKLKSAP</sequence>
<feature type="domain" description="Response regulatory" evidence="8">
    <location>
        <begin position="4"/>
        <end position="117"/>
    </location>
</feature>
<dbReference type="EMBL" id="BAABAL010000018">
    <property type="protein sequence ID" value="GAA4020694.1"/>
    <property type="molecule type" value="Genomic_DNA"/>
</dbReference>
<dbReference type="SUPFAM" id="SSF52172">
    <property type="entry name" value="CheY-like"/>
    <property type="match status" value="1"/>
</dbReference>
<organism evidence="10 11">
    <name type="scientific">Allokutzneria multivorans</name>
    <dbReference type="NCBI Taxonomy" id="1142134"/>
    <lineage>
        <taxon>Bacteria</taxon>
        <taxon>Bacillati</taxon>
        <taxon>Actinomycetota</taxon>
        <taxon>Actinomycetes</taxon>
        <taxon>Pseudonocardiales</taxon>
        <taxon>Pseudonocardiaceae</taxon>
        <taxon>Allokutzneria</taxon>
    </lineage>
</organism>
<keyword evidence="5" id="KW-0804">Transcription</keyword>
<evidence type="ECO:0000256" key="6">
    <source>
        <dbReference type="PROSITE-ProRule" id="PRU00169"/>
    </source>
</evidence>
<dbReference type="RefSeq" id="WP_344879488.1">
    <property type="nucleotide sequence ID" value="NZ_BAABAL010000018.1"/>
</dbReference>
<feature type="modified residue" description="4-aspartylphosphate" evidence="6">
    <location>
        <position position="53"/>
    </location>
</feature>
<protein>
    <submittedName>
        <fullName evidence="10">Two-component system response regulator CseB</fullName>
    </submittedName>
</protein>
<keyword evidence="11" id="KW-1185">Reference proteome</keyword>
<comment type="caution">
    <text evidence="10">The sequence shown here is derived from an EMBL/GenBank/DDBJ whole genome shotgun (WGS) entry which is preliminary data.</text>
</comment>
<feature type="domain" description="OmpR/PhoB-type" evidence="9">
    <location>
        <begin position="128"/>
        <end position="222"/>
    </location>
</feature>
<dbReference type="InterPro" id="IPR049766">
    <property type="entry name" value="CseB"/>
</dbReference>
<dbReference type="Pfam" id="PF00072">
    <property type="entry name" value="Response_reg"/>
    <property type="match status" value="1"/>
</dbReference>
<dbReference type="InterPro" id="IPR001789">
    <property type="entry name" value="Sig_transdc_resp-reg_receiver"/>
</dbReference>
<evidence type="ECO:0000256" key="2">
    <source>
        <dbReference type="ARBA" id="ARBA00023012"/>
    </source>
</evidence>
<evidence type="ECO:0000256" key="7">
    <source>
        <dbReference type="PROSITE-ProRule" id="PRU01091"/>
    </source>
</evidence>
<dbReference type="Proteomes" id="UP001501747">
    <property type="component" value="Unassembled WGS sequence"/>
</dbReference>
<evidence type="ECO:0000313" key="11">
    <source>
        <dbReference type="Proteomes" id="UP001501747"/>
    </source>
</evidence>
<evidence type="ECO:0000256" key="1">
    <source>
        <dbReference type="ARBA" id="ARBA00022553"/>
    </source>
</evidence>
<dbReference type="InterPro" id="IPR011006">
    <property type="entry name" value="CheY-like_superfamily"/>
</dbReference>
<name>A0ABP7T4M6_9PSEU</name>
<dbReference type="PROSITE" id="PS50110">
    <property type="entry name" value="RESPONSE_REGULATORY"/>
    <property type="match status" value="1"/>
</dbReference>
<dbReference type="Gene3D" id="3.40.50.2300">
    <property type="match status" value="1"/>
</dbReference>
<reference evidence="11" key="1">
    <citation type="journal article" date="2019" name="Int. J. Syst. Evol. Microbiol.">
        <title>The Global Catalogue of Microorganisms (GCM) 10K type strain sequencing project: providing services to taxonomists for standard genome sequencing and annotation.</title>
        <authorList>
            <consortium name="The Broad Institute Genomics Platform"/>
            <consortium name="The Broad Institute Genome Sequencing Center for Infectious Disease"/>
            <person name="Wu L."/>
            <person name="Ma J."/>
        </authorList>
    </citation>
    <scope>NUCLEOTIDE SEQUENCE [LARGE SCALE GENOMIC DNA]</scope>
    <source>
        <strain evidence="11">JCM 17342</strain>
    </source>
</reference>
<evidence type="ECO:0000259" key="8">
    <source>
        <dbReference type="PROSITE" id="PS50110"/>
    </source>
</evidence>
<keyword evidence="4 7" id="KW-0238">DNA-binding</keyword>
<dbReference type="SMART" id="SM00862">
    <property type="entry name" value="Trans_reg_C"/>
    <property type="match status" value="1"/>
</dbReference>
<dbReference type="SMART" id="SM00448">
    <property type="entry name" value="REC"/>
    <property type="match status" value="1"/>
</dbReference>
<accession>A0ABP7T4M6</accession>
<dbReference type="InterPro" id="IPR039420">
    <property type="entry name" value="WalR-like"/>
</dbReference>
<dbReference type="Gene3D" id="6.10.250.690">
    <property type="match status" value="1"/>
</dbReference>
<evidence type="ECO:0000256" key="3">
    <source>
        <dbReference type="ARBA" id="ARBA00023015"/>
    </source>
</evidence>
<evidence type="ECO:0000313" key="10">
    <source>
        <dbReference type="EMBL" id="GAA4020694.1"/>
    </source>
</evidence>
<evidence type="ECO:0000259" key="9">
    <source>
        <dbReference type="PROSITE" id="PS51755"/>
    </source>
</evidence>
<dbReference type="InterPro" id="IPR001867">
    <property type="entry name" value="OmpR/PhoB-type_DNA-bd"/>
</dbReference>